<dbReference type="KEGG" id="vg:55003990"/>
<dbReference type="InterPro" id="IPR007040">
    <property type="entry name" value="Ribosome_modulation_factor"/>
</dbReference>
<reference evidence="3 4" key="1">
    <citation type="submission" date="2018-08" db="EMBL/GenBank/DDBJ databases">
        <authorList>
            <person name="Amani N.Z."/>
            <person name="Ambroziak M.E."/>
            <person name="Biju A."/>
            <person name="Bushnell W."/>
            <person name="Calia C.N."/>
            <person name="Chen Y.J."/>
            <person name="Hill L.T."/>
            <person name="Karpinska S."/>
            <person name="Martinez K.C."/>
            <person name="Medwid J.R."/>
            <person name="Nguyen C."/>
            <person name="Oliver A."/>
            <person name="Pham J.P."/>
            <person name="Ramsey M.R."/>
            <person name="Ravi S."/>
            <person name="Sardina J.R."/>
            <person name="Senecal S.L."/>
            <person name="Sheen J."/>
            <person name="Shende N.V."/>
            <person name="Shi C.Y."/>
            <person name="Stuart L.C."/>
            <person name="Vu L."/>
            <person name="Wang L.Q."/>
            <person name="West L.J."/>
            <person name="Westgaard A.C."/>
            <person name="Liu R.B."/>
            <person name="Pierce E.C."/>
            <person name="Mohan S."/>
            <person name="Pogliano J."/>
            <person name="Delesalle V.A."/>
            <person name="Garlena R.A."/>
            <person name="Russell D.A."/>
            <person name="Pope W.H."/>
            <person name="Jacobs-Sera D."/>
            <person name="Hatfull G.F."/>
        </authorList>
    </citation>
    <scope>NUCLEOTIDE SEQUENCE [LARGE SCALE GENOMIC DNA]</scope>
</reference>
<protein>
    <submittedName>
        <fullName evidence="3">Uncharacterized protein</fullName>
    </submittedName>
</protein>
<dbReference type="Proteomes" id="UP000282247">
    <property type="component" value="Segment"/>
</dbReference>
<sequence length="56" mass="5938">MGTREQIVEAITKGKAAGETGQEPTACPYAVGSILMRAWIKGYAPARRARESSAAE</sequence>
<keyword evidence="2" id="KW-0810">Translation regulation</keyword>
<dbReference type="RefSeq" id="YP_009812916.1">
    <property type="nucleotide sequence ID" value="NC_048072.1"/>
</dbReference>
<evidence type="ECO:0000313" key="4">
    <source>
        <dbReference type="Proteomes" id="UP000282247"/>
    </source>
</evidence>
<name>A0A386KPL3_9CAUD</name>
<evidence type="ECO:0000256" key="1">
    <source>
        <dbReference type="ARBA" id="ARBA00022490"/>
    </source>
</evidence>
<evidence type="ECO:0000313" key="3">
    <source>
        <dbReference type="EMBL" id="AYD86197.1"/>
    </source>
</evidence>
<accession>A0A386KPL3</accession>
<gene>
    <name evidence="3" type="primary">5</name>
    <name evidence="3" type="ORF">SEA_DAROLANDSTONE_5</name>
</gene>
<keyword evidence="1" id="KW-0963">Cytoplasm</keyword>
<organism evidence="3 4">
    <name type="scientific">Streptomyces phage Darolandstone</name>
    <dbReference type="NCBI Taxonomy" id="2315716"/>
    <lineage>
        <taxon>Viruses</taxon>
        <taxon>Duplodnaviria</taxon>
        <taxon>Heunggongvirae</taxon>
        <taxon>Uroviricota</taxon>
        <taxon>Caudoviricetes</taxon>
        <taxon>Raleighvirus</taxon>
        <taxon>Raleighvirus darolandstone</taxon>
    </lineage>
</organism>
<dbReference type="InterPro" id="IPR023200">
    <property type="entry name" value="RMF_sf"/>
</dbReference>
<dbReference type="EMBL" id="MH825699">
    <property type="protein sequence ID" value="AYD86197.1"/>
    <property type="molecule type" value="Genomic_DNA"/>
</dbReference>
<dbReference type="NCBIfam" id="NF041886">
    <property type="entry name" value="Rmf_CrpP_fam"/>
    <property type="match status" value="1"/>
</dbReference>
<keyword evidence="4" id="KW-1185">Reference proteome</keyword>
<evidence type="ECO:0000256" key="2">
    <source>
        <dbReference type="ARBA" id="ARBA00022845"/>
    </source>
</evidence>
<dbReference type="Gene3D" id="1.10.10.620">
    <property type="entry name" value="ribosome modulation factor like domain"/>
    <property type="match status" value="1"/>
</dbReference>
<dbReference type="Pfam" id="PF04957">
    <property type="entry name" value="RMF"/>
    <property type="match status" value="1"/>
</dbReference>
<proteinExistence type="predicted"/>
<dbReference type="NCBIfam" id="NF041887">
    <property type="entry name" value="Rmf_like_phage"/>
    <property type="match status" value="1"/>
</dbReference>
<dbReference type="GeneID" id="55003990"/>